<dbReference type="Pfam" id="PF18967">
    <property type="entry name" value="PycTM"/>
    <property type="match status" value="1"/>
</dbReference>
<keyword evidence="2" id="KW-1003">Cell membrane</keyword>
<evidence type="ECO:0000313" key="11">
    <source>
        <dbReference type="Proteomes" id="UP000198520"/>
    </source>
</evidence>
<dbReference type="AlphaFoldDB" id="A0A1I2FLQ1"/>
<dbReference type="InterPro" id="IPR043760">
    <property type="entry name" value="PycTM_dom"/>
</dbReference>
<reference evidence="11" key="1">
    <citation type="submission" date="2016-10" db="EMBL/GenBank/DDBJ databases">
        <authorList>
            <person name="Varghese N."/>
            <person name="Submissions S."/>
        </authorList>
    </citation>
    <scope>NUCLEOTIDE SEQUENCE [LARGE SCALE GENOMIC DNA]</scope>
    <source>
        <strain evidence="11">DSM 19083</strain>
    </source>
</reference>
<feature type="domain" description="Pycsar effector protein" evidence="9">
    <location>
        <begin position="22"/>
        <end position="169"/>
    </location>
</feature>
<protein>
    <recommendedName>
        <fullName evidence="9">Pycsar effector protein domain-containing protein</fullName>
    </recommendedName>
</protein>
<evidence type="ECO:0000256" key="8">
    <source>
        <dbReference type="SAM" id="Phobius"/>
    </source>
</evidence>
<dbReference type="GO" id="GO:0005886">
    <property type="term" value="C:plasma membrane"/>
    <property type="evidence" value="ECO:0007669"/>
    <property type="project" value="UniProtKB-SubCell"/>
</dbReference>
<evidence type="ECO:0000256" key="1">
    <source>
        <dbReference type="ARBA" id="ARBA00004236"/>
    </source>
</evidence>
<evidence type="ECO:0000256" key="4">
    <source>
        <dbReference type="ARBA" id="ARBA00022741"/>
    </source>
</evidence>
<name>A0A1I2FLQ1_9MICO</name>
<keyword evidence="6" id="KW-0051">Antiviral defense</keyword>
<comment type="subcellular location">
    <subcellularLocation>
        <location evidence="1">Cell membrane</location>
    </subcellularLocation>
</comment>
<dbReference type="RefSeq" id="WP_143073143.1">
    <property type="nucleotide sequence ID" value="NZ_BNAN01000002.1"/>
</dbReference>
<evidence type="ECO:0000313" key="10">
    <source>
        <dbReference type="EMBL" id="SFF05530.1"/>
    </source>
</evidence>
<evidence type="ECO:0000256" key="5">
    <source>
        <dbReference type="ARBA" id="ARBA00022989"/>
    </source>
</evidence>
<dbReference type="Proteomes" id="UP000198520">
    <property type="component" value="Unassembled WGS sequence"/>
</dbReference>
<feature type="transmembrane region" description="Helical" evidence="8">
    <location>
        <begin position="40"/>
        <end position="61"/>
    </location>
</feature>
<evidence type="ECO:0000256" key="6">
    <source>
        <dbReference type="ARBA" id="ARBA00023118"/>
    </source>
</evidence>
<dbReference type="EMBL" id="FONZ01000002">
    <property type="protein sequence ID" value="SFF05530.1"/>
    <property type="molecule type" value="Genomic_DNA"/>
</dbReference>
<keyword evidence="4" id="KW-0547">Nucleotide-binding</keyword>
<proteinExistence type="predicted"/>
<keyword evidence="3 8" id="KW-0812">Transmembrane</keyword>
<feature type="transmembrane region" description="Helical" evidence="8">
    <location>
        <begin position="150"/>
        <end position="171"/>
    </location>
</feature>
<evidence type="ECO:0000256" key="2">
    <source>
        <dbReference type="ARBA" id="ARBA00022475"/>
    </source>
</evidence>
<keyword evidence="7 8" id="KW-0472">Membrane</keyword>
<keyword evidence="11" id="KW-1185">Reference proteome</keyword>
<keyword evidence="5 8" id="KW-1133">Transmembrane helix</keyword>
<feature type="transmembrane region" description="Helical" evidence="8">
    <location>
        <begin position="67"/>
        <end position="89"/>
    </location>
</feature>
<evidence type="ECO:0000256" key="7">
    <source>
        <dbReference type="ARBA" id="ARBA00023136"/>
    </source>
</evidence>
<gene>
    <name evidence="10" type="ORF">SAMN04488035_1362</name>
</gene>
<evidence type="ECO:0000259" key="9">
    <source>
        <dbReference type="Pfam" id="PF18967"/>
    </source>
</evidence>
<dbReference type="OrthoDB" id="3397489at2"/>
<evidence type="ECO:0000256" key="3">
    <source>
        <dbReference type="ARBA" id="ARBA00022692"/>
    </source>
</evidence>
<dbReference type="GO" id="GO:0051607">
    <property type="term" value="P:defense response to virus"/>
    <property type="evidence" value="ECO:0007669"/>
    <property type="project" value="UniProtKB-KW"/>
</dbReference>
<sequence length="173" mass="18728">MTVFSLRRRQEPDERGEGLANAWRLHDSQMDWTGKVDAKAAFSLTIQGALLALSVSLVNDIDSCIEYVLLGLGVLLVAVGLGFAASVVAPRLRSKHLASEMAANFIYFGHARGWEPEALADELRAADLIEQLARQVVVMADIAWRKHRRVAASIWLAVVGGGLLLAAGVVARI</sequence>
<dbReference type="STRING" id="285351.SAMN04488035_1362"/>
<organism evidence="10 11">
    <name type="scientific">Flavimobilis marinus</name>
    <dbReference type="NCBI Taxonomy" id="285351"/>
    <lineage>
        <taxon>Bacteria</taxon>
        <taxon>Bacillati</taxon>
        <taxon>Actinomycetota</taxon>
        <taxon>Actinomycetes</taxon>
        <taxon>Micrococcales</taxon>
        <taxon>Jonesiaceae</taxon>
        <taxon>Flavimobilis</taxon>
    </lineage>
</organism>
<dbReference type="GO" id="GO:0000166">
    <property type="term" value="F:nucleotide binding"/>
    <property type="evidence" value="ECO:0007669"/>
    <property type="project" value="UniProtKB-KW"/>
</dbReference>
<accession>A0A1I2FLQ1</accession>